<evidence type="ECO:0000259" key="2">
    <source>
        <dbReference type="Pfam" id="PF00582"/>
    </source>
</evidence>
<organism evidence="3 4">
    <name type="scientific">Couchioplanes caeruleus subsp. caeruleus</name>
    <dbReference type="NCBI Taxonomy" id="56427"/>
    <lineage>
        <taxon>Bacteria</taxon>
        <taxon>Bacillati</taxon>
        <taxon>Actinomycetota</taxon>
        <taxon>Actinomycetes</taxon>
        <taxon>Micromonosporales</taxon>
        <taxon>Micromonosporaceae</taxon>
        <taxon>Couchioplanes</taxon>
    </lineage>
</organism>
<feature type="domain" description="UspA" evidence="2">
    <location>
        <begin position="44"/>
        <end position="174"/>
    </location>
</feature>
<protein>
    <recommendedName>
        <fullName evidence="2">UspA domain-containing protein</fullName>
    </recommendedName>
</protein>
<gene>
    <name evidence="3" type="ORF">BG844_25005</name>
</gene>
<keyword evidence="4" id="KW-1185">Reference proteome</keyword>
<dbReference type="RefSeq" id="WP_071807829.1">
    <property type="nucleotide sequence ID" value="NZ_MEIA01000290.1"/>
</dbReference>
<reference evidence="3 4" key="1">
    <citation type="submission" date="2016-09" db="EMBL/GenBank/DDBJ databases">
        <title>Couchioplanes caeruleus draft genome sequence.</title>
        <authorList>
            <person name="Sheehan J."/>
            <person name="Caffrey P."/>
        </authorList>
    </citation>
    <scope>NUCLEOTIDE SEQUENCE [LARGE SCALE GENOMIC DNA]</scope>
    <source>
        <strain evidence="3 4">DSM 43634</strain>
    </source>
</reference>
<dbReference type="EMBL" id="MEIA01000290">
    <property type="protein sequence ID" value="OJF11666.1"/>
    <property type="molecule type" value="Genomic_DNA"/>
</dbReference>
<dbReference type="InterPro" id="IPR006016">
    <property type="entry name" value="UspA"/>
</dbReference>
<proteinExistence type="predicted"/>
<accession>A0A1K0G303</accession>
<evidence type="ECO:0000313" key="3">
    <source>
        <dbReference type="EMBL" id="OJF11666.1"/>
    </source>
</evidence>
<sequence length="207" mass="21304">MTTGLSAAGSRSDDADATNLALVRAAEPGTTVVIGASRESGAAVVAAVDDDGNCGPLLRYAAAEARRRSVPLRVVHVWGARGDARPGVRGCPRMSDADRLLSAVLYDHLPAEVAAEAEREILHDDDPVRALVALSAGASLLVVAARGRCGDTAESVGRTARGLLGTTHCPLAVVIPAAPTPSVPAPRGAAPHPVPARRDRDHSLEER</sequence>
<dbReference type="Proteomes" id="UP000182486">
    <property type="component" value="Unassembled WGS sequence"/>
</dbReference>
<dbReference type="InterPro" id="IPR014729">
    <property type="entry name" value="Rossmann-like_a/b/a_fold"/>
</dbReference>
<name>A0A1K0G303_9ACTN</name>
<evidence type="ECO:0000256" key="1">
    <source>
        <dbReference type="SAM" id="MobiDB-lite"/>
    </source>
</evidence>
<dbReference type="AlphaFoldDB" id="A0A1K0G303"/>
<dbReference type="Pfam" id="PF00582">
    <property type="entry name" value="Usp"/>
    <property type="match status" value="1"/>
</dbReference>
<dbReference type="SUPFAM" id="SSF52402">
    <property type="entry name" value="Adenine nucleotide alpha hydrolases-like"/>
    <property type="match status" value="1"/>
</dbReference>
<dbReference type="Gene3D" id="3.40.50.620">
    <property type="entry name" value="HUPs"/>
    <property type="match status" value="1"/>
</dbReference>
<feature type="compositionally biased region" description="Basic and acidic residues" evidence="1">
    <location>
        <begin position="196"/>
        <end position="207"/>
    </location>
</feature>
<evidence type="ECO:0000313" key="4">
    <source>
        <dbReference type="Proteomes" id="UP000182486"/>
    </source>
</evidence>
<comment type="caution">
    <text evidence="3">The sequence shown here is derived from an EMBL/GenBank/DDBJ whole genome shotgun (WGS) entry which is preliminary data.</text>
</comment>
<feature type="region of interest" description="Disordered" evidence="1">
    <location>
        <begin position="180"/>
        <end position="207"/>
    </location>
</feature>